<dbReference type="InterPro" id="IPR016163">
    <property type="entry name" value="Ald_DH_C"/>
</dbReference>
<dbReference type="PROSITE" id="PS00070">
    <property type="entry name" value="ALDEHYDE_DEHYDR_CYS"/>
    <property type="match status" value="1"/>
</dbReference>
<dbReference type="PROSITE" id="PS00687">
    <property type="entry name" value="ALDEHYDE_DEHYDR_GLU"/>
    <property type="match status" value="1"/>
</dbReference>
<dbReference type="SUPFAM" id="SSF53720">
    <property type="entry name" value="ALDH-like"/>
    <property type="match status" value="1"/>
</dbReference>
<organism evidence="6 7">
    <name type="scientific">Thermaerobacter composti</name>
    <dbReference type="NCBI Taxonomy" id="554949"/>
    <lineage>
        <taxon>Bacteria</taxon>
        <taxon>Bacillati</taxon>
        <taxon>Bacillota</taxon>
        <taxon>Clostridia</taxon>
        <taxon>Eubacteriales</taxon>
        <taxon>Clostridiales Family XVII. Incertae Sedis</taxon>
        <taxon>Thermaerobacter</taxon>
    </lineage>
</organism>
<evidence type="ECO:0000256" key="4">
    <source>
        <dbReference type="SAM" id="MobiDB-lite"/>
    </source>
</evidence>
<dbReference type="InterPro" id="IPR015590">
    <property type="entry name" value="Aldehyde_DH_dom"/>
</dbReference>
<dbReference type="InterPro" id="IPR016160">
    <property type="entry name" value="Ald_DH_CS_CYS"/>
</dbReference>
<dbReference type="Pfam" id="PF00171">
    <property type="entry name" value="Aldedh"/>
    <property type="match status" value="1"/>
</dbReference>
<keyword evidence="7" id="KW-1185">Reference proteome</keyword>
<reference evidence="6 7" key="1">
    <citation type="submission" date="2023-08" db="EMBL/GenBank/DDBJ databases">
        <title>Genome sequence of Thermaerobacter compostii strain Ins1, a spore-forming filamentous bacterium isolated from a deep geothermal reservoir.</title>
        <authorList>
            <person name="Bregnard D."/>
            <person name="Gonzalez D."/>
            <person name="Junier P."/>
        </authorList>
    </citation>
    <scope>NUCLEOTIDE SEQUENCE [LARGE SCALE GENOMIC DNA]</scope>
    <source>
        <strain evidence="6 7">Ins1</strain>
    </source>
</reference>
<dbReference type="Gene3D" id="3.40.309.10">
    <property type="entry name" value="Aldehyde Dehydrogenase, Chain A, domain 2"/>
    <property type="match status" value="1"/>
</dbReference>
<keyword evidence="1 3" id="KW-0560">Oxidoreductase</keyword>
<evidence type="ECO:0000256" key="2">
    <source>
        <dbReference type="PROSITE-ProRule" id="PRU10007"/>
    </source>
</evidence>
<name>A0ABZ0QP46_9FIRM</name>
<protein>
    <submittedName>
        <fullName evidence="6">Aldehyde dehydrogenase family protein</fullName>
    </submittedName>
</protein>
<dbReference type="InterPro" id="IPR016162">
    <property type="entry name" value="Ald_DH_N"/>
</dbReference>
<evidence type="ECO:0000256" key="3">
    <source>
        <dbReference type="RuleBase" id="RU003345"/>
    </source>
</evidence>
<dbReference type="InterPro" id="IPR016161">
    <property type="entry name" value="Ald_DH/histidinol_DH"/>
</dbReference>
<dbReference type="EMBL" id="CP132508">
    <property type="protein sequence ID" value="WPD18277.1"/>
    <property type="molecule type" value="Genomic_DNA"/>
</dbReference>
<dbReference type="PANTHER" id="PTHR11699">
    <property type="entry name" value="ALDEHYDE DEHYDROGENASE-RELATED"/>
    <property type="match status" value="1"/>
</dbReference>
<feature type="domain" description="Aldehyde dehydrogenase" evidence="5">
    <location>
        <begin position="124"/>
        <end position="587"/>
    </location>
</feature>
<evidence type="ECO:0000256" key="1">
    <source>
        <dbReference type="ARBA" id="ARBA00023002"/>
    </source>
</evidence>
<feature type="compositionally biased region" description="Low complexity" evidence="4">
    <location>
        <begin position="34"/>
        <end position="83"/>
    </location>
</feature>
<evidence type="ECO:0000313" key="6">
    <source>
        <dbReference type="EMBL" id="WPD18277.1"/>
    </source>
</evidence>
<sequence>MSSRERGGPVPPAGGTGPEGAAASARGASGGAAAGEVAARGPGTGGAAARTFRAHAGVQAEPAPASPAAGAAAADPRAVPGEAGTAGAGGPGSSRSQTLELPFVAPALRQWLSSPKPLFIGGRWQEPRSGRYLTVTDPATGEPLAEVAEAGEEDVDLAVQAARRALEGSWGKLPPAERGRLLWKLADLVEENAQEFAQLESLNTGKPVTETTMADVPLAVEHFRYFAGWATKWTGETLPVSFPGEYLAYTRREPVGVVGAIVPWNFPLLIASWKLAPALAAGNTVVLKPSELTPLTALRLAELVRQAGFPPGTVNVLPGYGEPAGRALVEHPGVDKISFTGSPAVGRKIMTAAARDFKRVTLELGGKSPNIVFPDADLDSAVAGAMMGIFFNQGEVCCAGSRLFVHKEHFDRVVGAIAERAGRLRQGPGIDPMTQMGPLISRTHMERVLGYIERGRAEGAELLVGGEPNPEAGPGYFVKPTVFLGRDDMTIAREEIFGPVLTVLPFESLDEVVRRANDTPYGLAAGIWTRDVAKAIKVAHRLKAGTVWINGYNLLDATSPWGGFKQSGIGREMGRYALEHYTEVKSVWVNLG</sequence>
<dbReference type="RefSeq" id="WP_318750127.1">
    <property type="nucleotide sequence ID" value="NZ_CP132508.1"/>
</dbReference>
<comment type="similarity">
    <text evidence="3">Belongs to the aldehyde dehydrogenase family.</text>
</comment>
<dbReference type="Proteomes" id="UP001304683">
    <property type="component" value="Chromosome"/>
</dbReference>
<feature type="active site" evidence="2">
    <location>
        <position position="363"/>
    </location>
</feature>
<dbReference type="Gene3D" id="3.40.605.10">
    <property type="entry name" value="Aldehyde Dehydrogenase, Chain A, domain 1"/>
    <property type="match status" value="1"/>
</dbReference>
<dbReference type="InterPro" id="IPR029510">
    <property type="entry name" value="Ald_DH_CS_GLU"/>
</dbReference>
<evidence type="ECO:0000313" key="7">
    <source>
        <dbReference type="Proteomes" id="UP001304683"/>
    </source>
</evidence>
<gene>
    <name evidence="6" type="ORF">Q5761_07790</name>
</gene>
<evidence type="ECO:0000259" key="5">
    <source>
        <dbReference type="Pfam" id="PF00171"/>
    </source>
</evidence>
<feature type="region of interest" description="Disordered" evidence="4">
    <location>
        <begin position="1"/>
        <end position="97"/>
    </location>
</feature>
<proteinExistence type="inferred from homology"/>
<accession>A0ABZ0QP46</accession>